<keyword evidence="3" id="KW-1185">Reference proteome</keyword>
<dbReference type="AlphaFoldDB" id="A0A3M6U1N2"/>
<gene>
    <name evidence="2" type="ORF">pdam_00015123</name>
</gene>
<comment type="caution">
    <text evidence="2">The sequence shown here is derived from an EMBL/GenBank/DDBJ whole genome shotgun (WGS) entry which is preliminary data.</text>
</comment>
<protein>
    <submittedName>
        <fullName evidence="2">Uncharacterized protein</fullName>
    </submittedName>
</protein>
<accession>A0A3M6U1N2</accession>
<sequence length="239" mass="27248">MKENRCSEGHFPQVVEGLESQTSQAVSTKQMEHSDQRQVQNQSTIKEFQLKQKQLIPRIKLPFPPSTPKNKDHDAMPTFRQRKFRVDCPGSPLSEAREIRVKNRFPVTISVDTFPVTGNPAPYSWSTDSNDEECNKNDVEGVKEVRNNVEGLLGLNSPMSRLWDSVTTSVTSISNPHIYKSRGPHPIDSFAQRPLEWNAKLCRQKLELADSFDSQRGKDSALARQMIKNWLTDVNIRSK</sequence>
<evidence type="ECO:0000313" key="3">
    <source>
        <dbReference type="Proteomes" id="UP000275408"/>
    </source>
</evidence>
<feature type="region of interest" description="Disordered" evidence="1">
    <location>
        <begin position="1"/>
        <end position="42"/>
    </location>
</feature>
<feature type="compositionally biased region" description="Polar residues" evidence="1">
    <location>
        <begin position="19"/>
        <end position="29"/>
    </location>
</feature>
<organism evidence="2 3">
    <name type="scientific">Pocillopora damicornis</name>
    <name type="common">Cauliflower coral</name>
    <name type="synonym">Millepora damicornis</name>
    <dbReference type="NCBI Taxonomy" id="46731"/>
    <lineage>
        <taxon>Eukaryota</taxon>
        <taxon>Metazoa</taxon>
        <taxon>Cnidaria</taxon>
        <taxon>Anthozoa</taxon>
        <taxon>Hexacorallia</taxon>
        <taxon>Scleractinia</taxon>
        <taxon>Astrocoeniina</taxon>
        <taxon>Pocilloporidae</taxon>
        <taxon>Pocillopora</taxon>
    </lineage>
</organism>
<dbReference type="OrthoDB" id="10672711at2759"/>
<reference evidence="2 3" key="1">
    <citation type="journal article" date="2018" name="Sci. Rep.">
        <title>Comparative analysis of the Pocillopora damicornis genome highlights role of immune system in coral evolution.</title>
        <authorList>
            <person name="Cunning R."/>
            <person name="Bay R.A."/>
            <person name="Gillette P."/>
            <person name="Baker A.C."/>
            <person name="Traylor-Knowles N."/>
        </authorList>
    </citation>
    <scope>NUCLEOTIDE SEQUENCE [LARGE SCALE GENOMIC DNA]</scope>
    <source>
        <strain evidence="2">RSMAS</strain>
        <tissue evidence="2">Whole animal</tissue>
    </source>
</reference>
<dbReference type="Proteomes" id="UP000275408">
    <property type="component" value="Unassembled WGS sequence"/>
</dbReference>
<proteinExistence type="predicted"/>
<evidence type="ECO:0000256" key="1">
    <source>
        <dbReference type="SAM" id="MobiDB-lite"/>
    </source>
</evidence>
<evidence type="ECO:0000313" key="2">
    <source>
        <dbReference type="EMBL" id="RMX47605.1"/>
    </source>
</evidence>
<dbReference type="EMBL" id="RCHS01002403">
    <property type="protein sequence ID" value="RMX47605.1"/>
    <property type="molecule type" value="Genomic_DNA"/>
</dbReference>
<name>A0A3M6U1N2_POCDA</name>